<name>A0A0A9AXA0_ARUDO</name>
<dbReference type="AlphaFoldDB" id="A0A0A9AXA0"/>
<protein>
    <submittedName>
        <fullName evidence="2">Uncharacterized protein</fullName>
    </submittedName>
</protein>
<dbReference type="EMBL" id="GBRH01246198">
    <property type="protein sequence ID" value="JAD51697.1"/>
    <property type="molecule type" value="Transcribed_RNA"/>
</dbReference>
<proteinExistence type="predicted"/>
<accession>A0A0A9AXA0</accession>
<organism evidence="2">
    <name type="scientific">Arundo donax</name>
    <name type="common">Giant reed</name>
    <name type="synonym">Donax arundinaceus</name>
    <dbReference type="NCBI Taxonomy" id="35708"/>
    <lineage>
        <taxon>Eukaryota</taxon>
        <taxon>Viridiplantae</taxon>
        <taxon>Streptophyta</taxon>
        <taxon>Embryophyta</taxon>
        <taxon>Tracheophyta</taxon>
        <taxon>Spermatophyta</taxon>
        <taxon>Magnoliopsida</taxon>
        <taxon>Liliopsida</taxon>
        <taxon>Poales</taxon>
        <taxon>Poaceae</taxon>
        <taxon>PACMAD clade</taxon>
        <taxon>Arundinoideae</taxon>
        <taxon>Arundineae</taxon>
        <taxon>Arundo</taxon>
    </lineage>
</organism>
<sequence length="31" mass="3769">MKRHYPYCTSESGLAKPPSELEKRRRHFLHN</sequence>
<evidence type="ECO:0000313" key="2">
    <source>
        <dbReference type="EMBL" id="JAD51697.1"/>
    </source>
</evidence>
<feature type="region of interest" description="Disordered" evidence="1">
    <location>
        <begin position="1"/>
        <end position="31"/>
    </location>
</feature>
<reference evidence="2" key="2">
    <citation type="journal article" date="2015" name="Data Brief">
        <title>Shoot transcriptome of the giant reed, Arundo donax.</title>
        <authorList>
            <person name="Barrero R.A."/>
            <person name="Guerrero F.D."/>
            <person name="Moolhuijzen P."/>
            <person name="Goolsby J.A."/>
            <person name="Tidwell J."/>
            <person name="Bellgard S.E."/>
            <person name="Bellgard M.I."/>
        </authorList>
    </citation>
    <scope>NUCLEOTIDE SEQUENCE</scope>
    <source>
        <tissue evidence="2">Shoot tissue taken approximately 20 cm above the soil surface</tissue>
    </source>
</reference>
<reference evidence="2" key="1">
    <citation type="submission" date="2014-09" db="EMBL/GenBank/DDBJ databases">
        <authorList>
            <person name="Magalhaes I.L.F."/>
            <person name="Oliveira U."/>
            <person name="Santos F.R."/>
            <person name="Vidigal T.H.D.A."/>
            <person name="Brescovit A.D."/>
            <person name="Santos A.J."/>
        </authorList>
    </citation>
    <scope>NUCLEOTIDE SEQUENCE</scope>
    <source>
        <tissue evidence="2">Shoot tissue taken approximately 20 cm above the soil surface</tissue>
    </source>
</reference>
<evidence type="ECO:0000256" key="1">
    <source>
        <dbReference type="SAM" id="MobiDB-lite"/>
    </source>
</evidence>